<dbReference type="SUPFAM" id="SSF53474">
    <property type="entry name" value="alpha/beta-Hydrolases"/>
    <property type="match status" value="1"/>
</dbReference>
<keyword evidence="1" id="KW-0812">Transmembrane</keyword>
<comment type="caution">
    <text evidence="2">The sequence shown here is derived from an EMBL/GenBank/DDBJ whole genome shotgun (WGS) entry which is preliminary data.</text>
</comment>
<evidence type="ECO:0000313" key="3">
    <source>
        <dbReference type="Proteomes" id="UP000676456"/>
    </source>
</evidence>
<keyword evidence="1" id="KW-1133">Transmembrane helix</keyword>
<sequence length="280" mass="31088">MRKKYRGIGLFFIVAIIIGLVFFRPKMLEGKKTAAELNDAVPTVFVHGYKGSERSFSTMLERLKSDQLGTTTMVVHVRKNGRISMKGSVPKDVHNPFIQVIFENNRAQISDQTMWLKKLMKILKEQHGIQQVNLVGHSMGGLAWTSYLESVSGNTDYPIAIKLVTIGSPFKGIDREDYFKQNYGAALIDLKPTSAALKKLVENKGSFPDRLPVLSIAGVINDPVTGDGLVSQYSALGNRDIIPPSQFTEIVMNDTEATHSGLHEHKGVDKLIAEFLWGNE</sequence>
<dbReference type="EMBL" id="JAGYPN010000002">
    <property type="protein sequence ID" value="MBS4223519.1"/>
    <property type="molecule type" value="Genomic_DNA"/>
</dbReference>
<dbReference type="Pfam" id="PF06028">
    <property type="entry name" value="DUF915"/>
    <property type="match status" value="1"/>
</dbReference>
<keyword evidence="2" id="KW-0378">Hydrolase</keyword>
<evidence type="ECO:0000256" key="1">
    <source>
        <dbReference type="SAM" id="Phobius"/>
    </source>
</evidence>
<evidence type="ECO:0000313" key="2">
    <source>
        <dbReference type="EMBL" id="MBS4223519.1"/>
    </source>
</evidence>
<accession>A0A942UT70</accession>
<name>A0A942UT70_9BACI</name>
<feature type="transmembrane region" description="Helical" evidence="1">
    <location>
        <begin position="6"/>
        <end position="23"/>
    </location>
</feature>
<reference evidence="2 3" key="1">
    <citation type="submission" date="2021-05" db="EMBL/GenBank/DDBJ databases">
        <title>Novel Bacillus species.</title>
        <authorList>
            <person name="Liu G."/>
        </authorList>
    </citation>
    <scope>NUCLEOTIDE SEQUENCE [LARGE SCALE GENOMIC DNA]</scope>
    <source>
        <strain evidence="2 3">FJAT-49682</strain>
    </source>
</reference>
<keyword evidence="1" id="KW-0472">Membrane</keyword>
<dbReference type="InterPro" id="IPR010315">
    <property type="entry name" value="DUF915_hydro-like"/>
</dbReference>
<protein>
    <submittedName>
        <fullName evidence="2">Alpha/beta hydrolase</fullName>
    </submittedName>
</protein>
<dbReference type="GO" id="GO:0016787">
    <property type="term" value="F:hydrolase activity"/>
    <property type="evidence" value="ECO:0007669"/>
    <property type="project" value="UniProtKB-KW"/>
</dbReference>
<dbReference type="PANTHER" id="PTHR37946:SF1">
    <property type="entry name" value="SLL1969 PROTEIN"/>
    <property type="match status" value="1"/>
</dbReference>
<dbReference type="PANTHER" id="PTHR37946">
    <property type="entry name" value="SLL1969 PROTEIN"/>
    <property type="match status" value="1"/>
</dbReference>
<dbReference type="Gene3D" id="3.40.50.1820">
    <property type="entry name" value="alpha/beta hydrolase"/>
    <property type="match status" value="1"/>
</dbReference>
<gene>
    <name evidence="2" type="ORF">KHA91_12255</name>
</gene>
<keyword evidence="3" id="KW-1185">Reference proteome</keyword>
<dbReference type="Proteomes" id="UP000676456">
    <property type="component" value="Unassembled WGS sequence"/>
</dbReference>
<organism evidence="2 3">
    <name type="scientific">Lederbergia citrea</name>
    <dbReference type="NCBI Taxonomy" id="2833581"/>
    <lineage>
        <taxon>Bacteria</taxon>
        <taxon>Bacillati</taxon>
        <taxon>Bacillota</taxon>
        <taxon>Bacilli</taxon>
        <taxon>Bacillales</taxon>
        <taxon>Bacillaceae</taxon>
        <taxon>Lederbergia</taxon>
    </lineage>
</organism>
<dbReference type="RefSeq" id="WP_213098521.1">
    <property type="nucleotide sequence ID" value="NZ_JAGYPH010000002.1"/>
</dbReference>
<proteinExistence type="predicted"/>
<dbReference type="InterPro" id="IPR029058">
    <property type="entry name" value="AB_hydrolase_fold"/>
</dbReference>
<dbReference type="AlphaFoldDB" id="A0A942UT70"/>